<proteinExistence type="predicted"/>
<reference evidence="1" key="1">
    <citation type="journal article" date="2014" name="Front. Microbiol.">
        <title>High frequency of phylogenetically diverse reductive dehalogenase-homologous genes in deep subseafloor sedimentary metagenomes.</title>
        <authorList>
            <person name="Kawai M."/>
            <person name="Futagami T."/>
            <person name="Toyoda A."/>
            <person name="Takaki Y."/>
            <person name="Nishi S."/>
            <person name="Hori S."/>
            <person name="Arai W."/>
            <person name="Tsubouchi T."/>
            <person name="Morono Y."/>
            <person name="Uchiyama I."/>
            <person name="Ito T."/>
            <person name="Fujiyama A."/>
            <person name="Inagaki F."/>
            <person name="Takami H."/>
        </authorList>
    </citation>
    <scope>NUCLEOTIDE SEQUENCE</scope>
    <source>
        <strain evidence="1">Expedition CK06-06</strain>
    </source>
</reference>
<gene>
    <name evidence="1" type="ORF">S12H4_15078</name>
</gene>
<accession>X1RYQ7</accession>
<dbReference type="EMBL" id="BARW01007217">
    <property type="protein sequence ID" value="GAI85793.1"/>
    <property type="molecule type" value="Genomic_DNA"/>
</dbReference>
<comment type="caution">
    <text evidence="1">The sequence shown here is derived from an EMBL/GenBank/DDBJ whole genome shotgun (WGS) entry which is preliminary data.</text>
</comment>
<protein>
    <submittedName>
        <fullName evidence="1">Uncharacterized protein</fullName>
    </submittedName>
</protein>
<feature type="non-terminal residue" evidence="1">
    <location>
        <position position="1"/>
    </location>
</feature>
<sequence length="32" mass="3691">ERYDYGVFVAYYVGVAVGERKISSFKIAYLAR</sequence>
<dbReference type="AlphaFoldDB" id="X1RYQ7"/>
<evidence type="ECO:0000313" key="1">
    <source>
        <dbReference type="EMBL" id="GAI85793.1"/>
    </source>
</evidence>
<name>X1RYQ7_9ZZZZ</name>
<organism evidence="1">
    <name type="scientific">marine sediment metagenome</name>
    <dbReference type="NCBI Taxonomy" id="412755"/>
    <lineage>
        <taxon>unclassified sequences</taxon>
        <taxon>metagenomes</taxon>
        <taxon>ecological metagenomes</taxon>
    </lineage>
</organism>